<feature type="compositionally biased region" description="Low complexity" evidence="5">
    <location>
        <begin position="307"/>
        <end position="323"/>
    </location>
</feature>
<evidence type="ECO:0000256" key="1">
    <source>
        <dbReference type="ARBA" id="ARBA00006518"/>
    </source>
</evidence>
<evidence type="ECO:0000313" key="7">
    <source>
        <dbReference type="EMBL" id="EMC99941.1"/>
    </source>
</evidence>
<dbReference type="Gene3D" id="2.30.29.90">
    <property type="match status" value="1"/>
</dbReference>
<proteinExistence type="inferred from homology"/>
<feature type="region of interest" description="Disordered" evidence="5">
    <location>
        <begin position="835"/>
        <end position="910"/>
    </location>
</feature>
<gene>
    <name evidence="7" type="ORF">BAUCODRAFT_356102</name>
</gene>
<dbReference type="eggNOG" id="KOG2148">
    <property type="taxonomic scope" value="Eukaryota"/>
</dbReference>
<evidence type="ECO:0000256" key="2">
    <source>
        <dbReference type="ARBA" id="ARBA00022448"/>
    </source>
</evidence>
<accession>M2MSU0</accession>
<reference evidence="7 8" key="1">
    <citation type="journal article" date="2012" name="PLoS Pathog.">
        <title>Diverse lifestyles and strategies of plant pathogenesis encoded in the genomes of eighteen Dothideomycetes fungi.</title>
        <authorList>
            <person name="Ohm R.A."/>
            <person name="Feau N."/>
            <person name="Henrissat B."/>
            <person name="Schoch C.L."/>
            <person name="Horwitz B.A."/>
            <person name="Barry K.W."/>
            <person name="Condon B.J."/>
            <person name="Copeland A.C."/>
            <person name="Dhillon B."/>
            <person name="Glaser F."/>
            <person name="Hesse C.N."/>
            <person name="Kosti I."/>
            <person name="LaButti K."/>
            <person name="Lindquist E.A."/>
            <person name="Lucas S."/>
            <person name="Salamov A.A."/>
            <person name="Bradshaw R.E."/>
            <person name="Ciuffetti L."/>
            <person name="Hamelin R.C."/>
            <person name="Kema G.H.J."/>
            <person name="Lawrence C."/>
            <person name="Scott J.A."/>
            <person name="Spatafora J.W."/>
            <person name="Turgeon B.G."/>
            <person name="de Wit P.J.G.M."/>
            <person name="Zhong S."/>
            <person name="Goodwin S.B."/>
            <person name="Grigoriev I.V."/>
        </authorList>
    </citation>
    <scope>NUCLEOTIDE SEQUENCE [LARGE SCALE GENOMIC DNA]</scope>
    <source>
        <strain evidence="7 8">UAMH 10762</strain>
    </source>
</reference>
<comment type="similarity">
    <text evidence="1">Belongs to the SEC3 family.</text>
</comment>
<dbReference type="GO" id="GO:0005546">
    <property type="term" value="F:phosphatidylinositol-4,5-bisphosphate binding"/>
    <property type="evidence" value="ECO:0007669"/>
    <property type="project" value="TreeGrafter"/>
</dbReference>
<name>M2MSU0_BAUPA</name>
<feature type="compositionally biased region" description="Low complexity" evidence="5">
    <location>
        <begin position="45"/>
        <end position="54"/>
    </location>
</feature>
<feature type="compositionally biased region" description="Polar residues" evidence="5">
    <location>
        <begin position="520"/>
        <end position="530"/>
    </location>
</feature>
<dbReference type="GO" id="GO:0005886">
    <property type="term" value="C:plasma membrane"/>
    <property type="evidence" value="ECO:0007669"/>
    <property type="project" value="TreeGrafter"/>
</dbReference>
<feature type="compositionally biased region" description="Polar residues" evidence="5">
    <location>
        <begin position="465"/>
        <end position="475"/>
    </location>
</feature>
<dbReference type="RefSeq" id="XP_007673401.1">
    <property type="nucleotide sequence ID" value="XM_007675211.1"/>
</dbReference>
<dbReference type="GeneID" id="19112745"/>
<evidence type="ECO:0000259" key="6">
    <source>
        <dbReference type="SMART" id="SM01313"/>
    </source>
</evidence>
<feature type="compositionally biased region" description="Basic and acidic residues" evidence="5">
    <location>
        <begin position="893"/>
        <end position="909"/>
    </location>
</feature>
<dbReference type="EMBL" id="KB445551">
    <property type="protein sequence ID" value="EMC99941.1"/>
    <property type="molecule type" value="Genomic_DNA"/>
</dbReference>
<feature type="domain" description="Exocyst complex component Sec3 PIP2-binding N-terminal" evidence="6">
    <location>
        <begin position="111"/>
        <end position="213"/>
    </location>
</feature>
<feature type="compositionally biased region" description="Low complexity" evidence="5">
    <location>
        <begin position="488"/>
        <end position="509"/>
    </location>
</feature>
<dbReference type="CDD" id="cd13315">
    <property type="entry name" value="PH_Sec3"/>
    <property type="match status" value="1"/>
</dbReference>
<evidence type="ECO:0000313" key="8">
    <source>
        <dbReference type="Proteomes" id="UP000011761"/>
    </source>
</evidence>
<keyword evidence="4" id="KW-0175">Coiled coil</keyword>
<dbReference type="Pfam" id="PF20654">
    <property type="entry name" value="Sec3_C-term"/>
    <property type="match status" value="1"/>
</dbReference>
<dbReference type="GO" id="GO:0006893">
    <property type="term" value="P:Golgi to plasma membrane transport"/>
    <property type="evidence" value="ECO:0007669"/>
    <property type="project" value="TreeGrafter"/>
</dbReference>
<dbReference type="InterPro" id="IPR028258">
    <property type="entry name" value="Sec3-PIP2_bind"/>
</dbReference>
<feature type="compositionally biased region" description="Polar residues" evidence="5">
    <location>
        <begin position="849"/>
        <end position="865"/>
    </location>
</feature>
<dbReference type="SMART" id="SM01313">
    <property type="entry name" value="Sec3-PIP2_bind"/>
    <property type="match status" value="1"/>
</dbReference>
<feature type="compositionally biased region" description="Basic and acidic residues" evidence="5">
    <location>
        <begin position="606"/>
        <end position="617"/>
    </location>
</feature>
<feature type="compositionally biased region" description="Low complexity" evidence="5">
    <location>
        <begin position="388"/>
        <end position="408"/>
    </location>
</feature>
<feature type="compositionally biased region" description="Low complexity" evidence="5">
    <location>
        <begin position="574"/>
        <end position="584"/>
    </location>
</feature>
<dbReference type="KEGG" id="bcom:BAUCODRAFT_356102"/>
<dbReference type="FunFam" id="2.30.29.90:FF:000003">
    <property type="entry name" value="Exocyst complex component Sec3"/>
    <property type="match status" value="1"/>
</dbReference>
<evidence type="ECO:0000256" key="5">
    <source>
        <dbReference type="SAM" id="MobiDB-lite"/>
    </source>
</evidence>
<dbReference type="InterPro" id="IPR019160">
    <property type="entry name" value="Sec3_CC"/>
</dbReference>
<organism evidence="7 8">
    <name type="scientific">Baudoinia panamericana (strain UAMH 10762)</name>
    <name type="common">Angels' share fungus</name>
    <name type="synonym">Baudoinia compniacensis (strain UAMH 10762)</name>
    <dbReference type="NCBI Taxonomy" id="717646"/>
    <lineage>
        <taxon>Eukaryota</taxon>
        <taxon>Fungi</taxon>
        <taxon>Dikarya</taxon>
        <taxon>Ascomycota</taxon>
        <taxon>Pezizomycotina</taxon>
        <taxon>Dothideomycetes</taxon>
        <taxon>Dothideomycetidae</taxon>
        <taxon>Mycosphaerellales</taxon>
        <taxon>Teratosphaeriaceae</taxon>
        <taxon>Baudoinia</taxon>
    </lineage>
</organism>
<dbReference type="PANTHER" id="PTHR16092:SF14">
    <property type="entry name" value="EXOCYST COMPLEX COMPONENT 1 ISOFORM X1"/>
    <property type="match status" value="1"/>
</dbReference>
<feature type="region of interest" description="Disordered" evidence="5">
    <location>
        <begin position="1"/>
        <end position="54"/>
    </location>
</feature>
<feature type="compositionally biased region" description="Low complexity" evidence="5">
    <location>
        <begin position="454"/>
        <end position="464"/>
    </location>
</feature>
<keyword evidence="3" id="KW-0268">Exocytosis</keyword>
<sequence>MSRPIANGFGTMSNGSNPSIATNSMAMTGRTQLTSNGPHPTSLPAASGGAMGSSSMSRAERFEDEKRRIIESCFSKLDANGQLAESYITHIRIIEDAQYPSAPAPPESAESNKKPRLIIIAVRSTGRVRMHKARENTNGSFSIGKTWNLEELSAIETYSGTYPPQTDREAQYRGWAGSVGFTVTIAKSYYWQAGTSKEKDFFIASAVKIYRKYTKGLVPELKGFDEREKALILGQTPSQQQLTQPGVTVPPEQARQLQTNLAPGMRAESRDASPMQPPQPPFAQRPQSREESRYRQSPGPPESLHDPSPQSRQQSQSPAPISSRFPAGREAAQPSPLSGPRQFASQEQIRAPSQDRRGEYAGRPGTSPAPGPRTPLPSSLQTGVAQTPSIVSVEDSPSVSSMASSAAPKVRQASPVRQRAFVDSVPEEQLLEQRSPERFSWQDAEQEPGPPAPAYQANGAAASPVSPTSGASLFASTKERWMNHRISQDQPRPLQPQLQQPQPQQLEPPASTAGPPQLPPIQTSQSFSGDQQERNIWHPPTGGTASSAGLDLGDAAAINALTSYWGPDTASTNQTTPQTPLQTQHAPLIKEPGSPPTPERSRRRPALNERGTHDDLRPAPLKPSGSFRGPDDEASRQQTAQTESTDIKPLALRSKRQSRDQQQTQHIREQKLAIPGAFHDSSVEQSPMATPGQEEPPTQKAGPVDFAERQMQPAETAPAVIATDKSAEEEDETDDSAQYRPGLGPMIKKNAVRDRFKKAAATANAFKPRPGGAAEKILRAKAEREAGAASPTTDVDGISGFVPRPGAAAAREDPMAAAAAAPVASVGEPIGLGVQGADEARSPTVEVENPTSPYQDEASKQSQTVRAPVQLTDEAAARASEHRTPEQQALEDAGEHAEREMHDQQEAVRKVTPQVKIKRRSNYHQRNLAALGIDPSILKDKGLDFENLLEDFGWSDRALEPKKLAELEADLRREQGRLEAVSWLSGDADVARGEKVTQVEGLLDKAIAECDELEGLLTLYSVELGSLNEDVAFIEAQSQGLQVQSANQKGLLTELRRLVDTLSLDGRELRVLHSGDLGDVQGLNEVEASLVRLWQAMITIDPSIRSTAVGRPGSRGGLSAGEESASETLSSMKAVRERRDVYEREVVAFVQRFTQHLDAVFATSFEQARGRLLRPASSGGKKLNKDVLTELVRGRLWAYGPLMLFVRDLNPPAWQTMLHSYSTKAQPVYGDAFKENLTGWKRAVRKPTSDEIAEVLFTHAERDDGSGSSGGAVALASRKLTIKRSQTLAKTLRNANGGNRSPTESRHAGQLMGAEVFAGAMDEMAPLVSQEQNFVAELFHASTLQAQDFLEAVGAAPPERRGRNIDLRMPKPADPDREMAKRVQTVMDEIFAFFATEMGVMLEWSLADDPLQGVGVMACLSRHAYYLQETGQDFLLQLIERLQEKLRSLWSRFVDEQVRAVEELRVRGGRKRKGGVIGFVKSLPQFCAAVENVFSTVAREEYERPADTMVDVRRLVDDTYTRLNRAIFDNLHAIAKESGVAAAASGGAHGVAGGLKALTGTSKGDDNEDKEALYAQIMLIENLNHYVEEVDDLGGRLVVLAQWKAKANKERAEAFDRYIGSVVRRPLGPLLDFLDSIDSQFASHPNPAAIASRPTFSRKAARSTFSSYDSKRVREGIETLKKRIEKHFGEADEEQLSRNLVALVCGECEKVYERTIERMENAVRSIWPPTEGEKGVEVEMSREDVRAAFKR</sequence>
<dbReference type="Pfam" id="PF15277">
    <property type="entry name" value="Sec3-PIP2_bind"/>
    <property type="match status" value="1"/>
</dbReference>
<keyword evidence="8" id="KW-1185">Reference proteome</keyword>
<evidence type="ECO:0000256" key="4">
    <source>
        <dbReference type="ARBA" id="ARBA00023054"/>
    </source>
</evidence>
<feature type="compositionally biased region" description="Polar residues" evidence="5">
    <location>
        <begin position="376"/>
        <end position="387"/>
    </location>
</feature>
<protein>
    <recommendedName>
        <fullName evidence="6">Exocyst complex component Sec3 PIP2-binding N-terminal domain-containing protein</fullName>
    </recommendedName>
</protein>
<feature type="compositionally biased region" description="Polar residues" evidence="5">
    <location>
        <begin position="10"/>
        <end position="39"/>
    </location>
</feature>
<dbReference type="STRING" id="717646.M2MSU0"/>
<dbReference type="OMA" id="FINSHRE"/>
<evidence type="ECO:0000256" key="3">
    <source>
        <dbReference type="ARBA" id="ARBA00022483"/>
    </source>
</evidence>
<feature type="region of interest" description="Disordered" evidence="5">
    <location>
        <begin position="565"/>
        <end position="750"/>
    </location>
</feature>
<feature type="region of interest" description="Disordered" evidence="5">
    <location>
        <begin position="265"/>
        <end position="550"/>
    </location>
</feature>
<dbReference type="HOGENOM" id="CLU_002075_1_0_1"/>
<dbReference type="PANTHER" id="PTHR16092">
    <property type="entry name" value="SEC3/SYNTAXIN-RELATED"/>
    <property type="match status" value="1"/>
</dbReference>
<dbReference type="GO" id="GO:0006887">
    <property type="term" value="P:exocytosis"/>
    <property type="evidence" value="ECO:0007669"/>
    <property type="project" value="UniProtKB-KW"/>
</dbReference>
<dbReference type="InterPro" id="IPR048628">
    <property type="entry name" value="Sec3_C"/>
</dbReference>
<dbReference type="Proteomes" id="UP000011761">
    <property type="component" value="Unassembled WGS sequence"/>
</dbReference>
<dbReference type="GO" id="GO:0000145">
    <property type="term" value="C:exocyst"/>
    <property type="evidence" value="ECO:0007669"/>
    <property type="project" value="InterPro"/>
</dbReference>
<dbReference type="OrthoDB" id="27109at2759"/>
<dbReference type="Pfam" id="PF09763">
    <property type="entry name" value="Sec3_CC"/>
    <property type="match status" value="1"/>
</dbReference>
<keyword evidence="2" id="KW-0813">Transport</keyword>
<feature type="compositionally biased region" description="Basic and acidic residues" evidence="5">
    <location>
        <begin position="875"/>
        <end position="885"/>
    </location>
</feature>